<dbReference type="GO" id="GO:0016491">
    <property type="term" value="F:oxidoreductase activity"/>
    <property type="evidence" value="ECO:0007669"/>
    <property type="project" value="UniProtKB-KW"/>
</dbReference>
<reference evidence="8" key="1">
    <citation type="journal article" date="2023" name="Mol. Phylogenet. Evol.">
        <title>Genome-scale phylogeny and comparative genomics of the fungal order Sordariales.</title>
        <authorList>
            <person name="Hensen N."/>
            <person name="Bonometti L."/>
            <person name="Westerberg I."/>
            <person name="Brannstrom I.O."/>
            <person name="Guillou S."/>
            <person name="Cros-Aarteil S."/>
            <person name="Calhoun S."/>
            <person name="Haridas S."/>
            <person name="Kuo A."/>
            <person name="Mondo S."/>
            <person name="Pangilinan J."/>
            <person name="Riley R."/>
            <person name="LaButti K."/>
            <person name="Andreopoulos B."/>
            <person name="Lipzen A."/>
            <person name="Chen C."/>
            <person name="Yan M."/>
            <person name="Daum C."/>
            <person name="Ng V."/>
            <person name="Clum A."/>
            <person name="Steindorff A."/>
            <person name="Ohm R.A."/>
            <person name="Martin F."/>
            <person name="Silar P."/>
            <person name="Natvig D.O."/>
            <person name="Lalanne C."/>
            <person name="Gautier V."/>
            <person name="Ament-Velasquez S.L."/>
            <person name="Kruys A."/>
            <person name="Hutchinson M.I."/>
            <person name="Powell A.J."/>
            <person name="Barry K."/>
            <person name="Miller A.N."/>
            <person name="Grigoriev I.V."/>
            <person name="Debuchy R."/>
            <person name="Gladieux P."/>
            <person name="Hiltunen Thoren M."/>
            <person name="Johannesson H."/>
        </authorList>
    </citation>
    <scope>NUCLEOTIDE SEQUENCE</scope>
    <source>
        <strain evidence="8">CBS 232.78</strain>
    </source>
</reference>
<keyword evidence="3" id="KW-0276">Fatty acid metabolism</keyword>
<evidence type="ECO:0008006" key="10">
    <source>
        <dbReference type="Google" id="ProtNLM"/>
    </source>
</evidence>
<comment type="caution">
    <text evidence="8">The sequence shown here is derived from an EMBL/GenBank/DDBJ whole genome shotgun (WGS) entry which is preliminary data.</text>
</comment>
<dbReference type="GO" id="GO:0005783">
    <property type="term" value="C:endoplasmic reticulum"/>
    <property type="evidence" value="ECO:0007669"/>
    <property type="project" value="TreeGrafter"/>
</dbReference>
<dbReference type="Gene3D" id="3.40.50.720">
    <property type="entry name" value="NAD(P)-binding Rossmann-like Domain"/>
    <property type="match status" value="1"/>
</dbReference>
<evidence type="ECO:0000256" key="6">
    <source>
        <dbReference type="ARBA" id="ARBA00023098"/>
    </source>
</evidence>
<keyword evidence="7" id="KW-0275">Fatty acid biosynthesis</keyword>
<evidence type="ECO:0000256" key="7">
    <source>
        <dbReference type="ARBA" id="ARBA00023160"/>
    </source>
</evidence>
<keyword evidence="5" id="KW-0560">Oxidoreductase</keyword>
<evidence type="ECO:0000256" key="4">
    <source>
        <dbReference type="ARBA" id="ARBA00022857"/>
    </source>
</evidence>
<evidence type="ECO:0000256" key="2">
    <source>
        <dbReference type="ARBA" id="ARBA00022516"/>
    </source>
</evidence>
<dbReference type="PANTHER" id="PTHR43086:SF2">
    <property type="entry name" value="HYDROXYSTEROID DEHYDROGENASE-LIKE PROTEIN 1"/>
    <property type="match status" value="1"/>
</dbReference>
<evidence type="ECO:0000313" key="8">
    <source>
        <dbReference type="EMBL" id="KAK3377480.1"/>
    </source>
</evidence>
<dbReference type="SUPFAM" id="SSF51735">
    <property type="entry name" value="NAD(P)-binding Rossmann-fold domains"/>
    <property type="match status" value="1"/>
</dbReference>
<dbReference type="PRINTS" id="PR00081">
    <property type="entry name" value="GDHRDH"/>
</dbReference>
<evidence type="ECO:0000256" key="5">
    <source>
        <dbReference type="ARBA" id="ARBA00023002"/>
    </source>
</evidence>
<dbReference type="Pfam" id="PF00106">
    <property type="entry name" value="adh_short"/>
    <property type="match status" value="1"/>
</dbReference>
<accession>A0AAE0KKD2</accession>
<dbReference type="GO" id="GO:0030497">
    <property type="term" value="P:fatty acid elongation"/>
    <property type="evidence" value="ECO:0007669"/>
    <property type="project" value="TreeGrafter"/>
</dbReference>
<organism evidence="8 9">
    <name type="scientific">Podospora didyma</name>
    <dbReference type="NCBI Taxonomy" id="330526"/>
    <lineage>
        <taxon>Eukaryota</taxon>
        <taxon>Fungi</taxon>
        <taxon>Dikarya</taxon>
        <taxon>Ascomycota</taxon>
        <taxon>Pezizomycotina</taxon>
        <taxon>Sordariomycetes</taxon>
        <taxon>Sordariomycetidae</taxon>
        <taxon>Sordariales</taxon>
        <taxon>Podosporaceae</taxon>
        <taxon>Podospora</taxon>
    </lineage>
</organism>
<dbReference type="InterPro" id="IPR002347">
    <property type="entry name" value="SDR_fam"/>
</dbReference>
<evidence type="ECO:0000313" key="9">
    <source>
        <dbReference type="Proteomes" id="UP001285441"/>
    </source>
</evidence>
<proteinExistence type="predicted"/>
<name>A0AAE0KKD2_9PEZI</name>
<dbReference type="EMBL" id="JAULSW010000006">
    <property type="protein sequence ID" value="KAK3377480.1"/>
    <property type="molecule type" value="Genomic_DNA"/>
</dbReference>
<dbReference type="InterPro" id="IPR036291">
    <property type="entry name" value="NAD(P)-bd_dom_sf"/>
</dbReference>
<dbReference type="AlphaFoldDB" id="A0AAE0KKD2"/>
<reference evidence="8" key="2">
    <citation type="submission" date="2023-06" db="EMBL/GenBank/DDBJ databases">
        <authorList>
            <consortium name="Lawrence Berkeley National Laboratory"/>
            <person name="Haridas S."/>
            <person name="Hensen N."/>
            <person name="Bonometti L."/>
            <person name="Westerberg I."/>
            <person name="Brannstrom I.O."/>
            <person name="Guillou S."/>
            <person name="Cros-Aarteil S."/>
            <person name="Calhoun S."/>
            <person name="Kuo A."/>
            <person name="Mondo S."/>
            <person name="Pangilinan J."/>
            <person name="Riley R."/>
            <person name="LaButti K."/>
            <person name="Andreopoulos B."/>
            <person name="Lipzen A."/>
            <person name="Chen C."/>
            <person name="Yanf M."/>
            <person name="Daum C."/>
            <person name="Ng V."/>
            <person name="Clum A."/>
            <person name="Steindorff A."/>
            <person name="Ohm R."/>
            <person name="Martin F."/>
            <person name="Silar P."/>
            <person name="Natvig D."/>
            <person name="Lalanne C."/>
            <person name="Gautier V."/>
            <person name="Ament-velasquez S.L."/>
            <person name="Kruys A."/>
            <person name="Hutchinson M.I."/>
            <person name="Powell A.J."/>
            <person name="Barry K."/>
            <person name="Miller A.N."/>
            <person name="Grigoriev I.V."/>
            <person name="Debuchy R."/>
            <person name="Gladieux P."/>
            <person name="Thoren M.H."/>
            <person name="Johannesson H."/>
        </authorList>
    </citation>
    <scope>NUCLEOTIDE SEQUENCE</scope>
    <source>
        <strain evidence="8">CBS 232.78</strain>
    </source>
</reference>
<gene>
    <name evidence="8" type="ORF">B0H63DRAFT_219439</name>
</gene>
<sequence length="326" mass="34777">MDTILKLVGAATLAVLSYKFIDAASLWLLPPISLSRYQQRSSAGKPTSWALITGASAGIGLGCAVELALRGFSVILLGHKPSELEEAKASILAEASVEVKLLVLDATRASASEIDAALDSISHLPLGVLVNNLGGMVVDPKKGWLHAVDEFSGQELDDSLALSARFMMQASRKLIPSLKQHALEGTRTRSLIINISSFAHVGMPLLATYSGCKGFINAFTTSMARDFISKGVNVDAIVIVPGDVRSQSNTTAPPSAPDGRQFAKAIMNKVSRAVDKGWIELAPIWSQAAGVWVIKAVLPETLGRRALYGAISEKRDIFLRSLTKED</sequence>
<keyword evidence="2" id="KW-0444">Lipid biosynthesis</keyword>
<dbReference type="PANTHER" id="PTHR43086">
    <property type="entry name" value="VERY-LONG-CHAIN 3-OXOOACYL-COA REDUCTASE"/>
    <property type="match status" value="1"/>
</dbReference>
<dbReference type="PROSITE" id="PS00061">
    <property type="entry name" value="ADH_SHORT"/>
    <property type="match status" value="1"/>
</dbReference>
<dbReference type="InterPro" id="IPR020904">
    <property type="entry name" value="Sc_DH/Rdtase_CS"/>
</dbReference>
<evidence type="ECO:0000256" key="3">
    <source>
        <dbReference type="ARBA" id="ARBA00022832"/>
    </source>
</evidence>
<comment type="pathway">
    <text evidence="1">Lipid metabolism; fatty acid biosynthesis.</text>
</comment>
<keyword evidence="4" id="KW-0521">NADP</keyword>
<keyword evidence="9" id="KW-1185">Reference proteome</keyword>
<keyword evidence="6" id="KW-0443">Lipid metabolism</keyword>
<protein>
    <recommendedName>
        <fullName evidence="10">NAD(P)-binding protein</fullName>
    </recommendedName>
</protein>
<dbReference type="Proteomes" id="UP001285441">
    <property type="component" value="Unassembled WGS sequence"/>
</dbReference>
<evidence type="ECO:0000256" key="1">
    <source>
        <dbReference type="ARBA" id="ARBA00005194"/>
    </source>
</evidence>